<dbReference type="InterPro" id="IPR027417">
    <property type="entry name" value="P-loop_NTPase"/>
</dbReference>
<dbReference type="Pfam" id="PF00004">
    <property type="entry name" value="AAA"/>
    <property type="match status" value="1"/>
</dbReference>
<accession>A0A6J4K2Z6</accession>
<gene>
    <name evidence="2" type="ORF">AVDCRST_MAG93-4135</name>
</gene>
<dbReference type="GO" id="GO:0005524">
    <property type="term" value="F:ATP binding"/>
    <property type="evidence" value="ECO:0007669"/>
    <property type="project" value="InterPro"/>
</dbReference>
<dbReference type="InterPro" id="IPR003959">
    <property type="entry name" value="ATPase_AAA_core"/>
</dbReference>
<proteinExistence type="predicted"/>
<protein>
    <recommendedName>
        <fullName evidence="1">ATPase AAA-type core domain-containing protein</fullName>
    </recommendedName>
</protein>
<feature type="domain" description="ATPase AAA-type core" evidence="1">
    <location>
        <begin position="4"/>
        <end position="33"/>
    </location>
</feature>
<dbReference type="Gene3D" id="3.40.50.300">
    <property type="entry name" value="P-loop containing nucleotide triphosphate hydrolases"/>
    <property type="match status" value="1"/>
</dbReference>
<dbReference type="EMBL" id="CADCTR010001400">
    <property type="protein sequence ID" value="CAA9294262.1"/>
    <property type="molecule type" value="Genomic_DNA"/>
</dbReference>
<name>A0A6J4K2Z6_9CHLR</name>
<dbReference type="GO" id="GO:0016887">
    <property type="term" value="F:ATP hydrolysis activity"/>
    <property type="evidence" value="ECO:0007669"/>
    <property type="project" value="InterPro"/>
</dbReference>
<reference evidence="2" key="1">
    <citation type="submission" date="2020-02" db="EMBL/GenBank/DDBJ databases">
        <authorList>
            <person name="Meier V. D."/>
        </authorList>
    </citation>
    <scope>NUCLEOTIDE SEQUENCE</scope>
    <source>
        <strain evidence="2">AVDCRST_MAG93</strain>
    </source>
</reference>
<dbReference type="AlphaFoldDB" id="A0A6J4K2Z6"/>
<evidence type="ECO:0000259" key="1">
    <source>
        <dbReference type="Pfam" id="PF00004"/>
    </source>
</evidence>
<organism evidence="2">
    <name type="scientific">uncultured Chloroflexia bacterium</name>
    <dbReference type="NCBI Taxonomy" id="1672391"/>
    <lineage>
        <taxon>Bacteria</taxon>
        <taxon>Bacillati</taxon>
        <taxon>Chloroflexota</taxon>
        <taxon>Chloroflexia</taxon>
        <taxon>environmental samples</taxon>
    </lineage>
</organism>
<sequence>MKLIVFAGLPGTGKSTMAEAVGRTLHAPVFALDWILGTLTPLE</sequence>
<evidence type="ECO:0000313" key="2">
    <source>
        <dbReference type="EMBL" id="CAA9294262.1"/>
    </source>
</evidence>
<dbReference type="SUPFAM" id="SSF52540">
    <property type="entry name" value="P-loop containing nucleoside triphosphate hydrolases"/>
    <property type="match status" value="1"/>
</dbReference>
<feature type="non-terminal residue" evidence="2">
    <location>
        <position position="43"/>
    </location>
</feature>